<protein>
    <submittedName>
        <fullName evidence="2">Uncharacterized protein</fullName>
    </submittedName>
</protein>
<evidence type="ECO:0000256" key="1">
    <source>
        <dbReference type="SAM" id="MobiDB-lite"/>
    </source>
</evidence>
<sequence length="641" mass="73165">MNSVGTKQYWQFSPINNIEESNFNKILERFFNLRISGLVRENIQNALDGRLLGSDKPVLVTIQTGTIKKDDIPGIDEVIQRILCLKGRNSYTKEAIQHMHNKIDQDEVAYISFEDSNTRGLKGAKNGQSDSKDDTWSIYAYNKGVHSEEEDAAVETSRGGSHGVGKIASNAASDLNLMYFANCDAEGNEHLGGTVQLIEHTYQDQCYRASGYFTDITTLANNKTKFYPFFNTFHEVFSKKTRGLKIIIPFLRDEYNDEREIIRSICDSFFVSILEKKLEVLVNGKHITSETIQSYVEDAFYYIQQKAEMKNEFTPLYVGTYLNEKPRKLPVSDGVDTYNFNLYFRYDEAIPKGRVAIVRTIGMKIEDKKITGNVNKPFNAVLIGGAAEDAYLKSLENESHTELSHEHIKNPQLQKRAKKFISNLSRRIAEVIEEAIKQNNPTDGIMDTKDILYIVENEFKRDLESTVATVKINKGKSVVKMTDDIPKKKKKLKKDEKDPKKTREVTRNPVKRVKAQPDPSDELDQDRVRNRYVTNPEIVERVVFGTTEMLQFDFTSSKEIKKETSCNIIFSIIDGMGTEYLDEFNAQASYHKAIDYTTGNVCTVKNNTIENVSINNGVAQLKLELKDSFNKSLKFVYYVEV</sequence>
<dbReference type="EMBL" id="JARULN010000031">
    <property type="protein sequence ID" value="MDG5755505.1"/>
    <property type="molecule type" value="Genomic_DNA"/>
</dbReference>
<dbReference type="Proteomes" id="UP001218246">
    <property type="component" value="Unassembled WGS sequence"/>
</dbReference>
<evidence type="ECO:0000313" key="2">
    <source>
        <dbReference type="EMBL" id="MDG5755505.1"/>
    </source>
</evidence>
<feature type="compositionally biased region" description="Basic and acidic residues" evidence="1">
    <location>
        <begin position="493"/>
        <end position="506"/>
    </location>
</feature>
<proteinExistence type="predicted"/>
<accession>A0ABT6H847</accession>
<keyword evidence="3" id="KW-1185">Reference proteome</keyword>
<organism evidence="2 3">
    <name type="scientific">Ectobacillus antri</name>
    <dbReference type="NCBI Taxonomy" id="2486280"/>
    <lineage>
        <taxon>Bacteria</taxon>
        <taxon>Bacillati</taxon>
        <taxon>Bacillota</taxon>
        <taxon>Bacilli</taxon>
        <taxon>Bacillales</taxon>
        <taxon>Bacillaceae</taxon>
        <taxon>Ectobacillus</taxon>
    </lineage>
</organism>
<name>A0ABT6H847_9BACI</name>
<gene>
    <name evidence="2" type="ORF">P6P90_16540</name>
</gene>
<dbReference type="RefSeq" id="WP_278018686.1">
    <property type="nucleotide sequence ID" value="NZ_JARRRY010000032.1"/>
</dbReference>
<evidence type="ECO:0000313" key="3">
    <source>
        <dbReference type="Proteomes" id="UP001218246"/>
    </source>
</evidence>
<feature type="region of interest" description="Disordered" evidence="1">
    <location>
        <begin position="483"/>
        <end position="527"/>
    </location>
</feature>
<reference evidence="2 3" key="1">
    <citation type="submission" date="2023-04" db="EMBL/GenBank/DDBJ databases">
        <title>Ectobacillus antri isolated from activated sludge.</title>
        <authorList>
            <person name="Yan P."/>
            <person name="Liu X."/>
        </authorList>
    </citation>
    <scope>NUCLEOTIDE SEQUENCE [LARGE SCALE GENOMIC DNA]</scope>
    <source>
        <strain evidence="2 3">C18H</strain>
    </source>
</reference>
<comment type="caution">
    <text evidence="2">The sequence shown here is derived from an EMBL/GenBank/DDBJ whole genome shotgun (WGS) entry which is preliminary data.</text>
</comment>